<feature type="signal peptide" evidence="1">
    <location>
        <begin position="1"/>
        <end position="29"/>
    </location>
</feature>
<comment type="caution">
    <text evidence="2">The sequence shown here is derived from an EMBL/GenBank/DDBJ whole genome shotgun (WGS) entry which is preliminary data.</text>
</comment>
<evidence type="ECO:0000313" key="3">
    <source>
        <dbReference type="Proteomes" id="UP000785679"/>
    </source>
</evidence>
<keyword evidence="3" id="KW-1185">Reference proteome</keyword>
<feature type="chain" id="PRO_5035175099" evidence="1">
    <location>
        <begin position="30"/>
        <end position="72"/>
    </location>
</feature>
<protein>
    <submittedName>
        <fullName evidence="2">Uncharacterized protein</fullName>
    </submittedName>
</protein>
<dbReference type="EMBL" id="RRYP01014656">
    <property type="protein sequence ID" value="TNV75865.1"/>
    <property type="molecule type" value="Genomic_DNA"/>
</dbReference>
<dbReference type="AlphaFoldDB" id="A0A8J8NKG2"/>
<organism evidence="2 3">
    <name type="scientific">Halteria grandinella</name>
    <dbReference type="NCBI Taxonomy" id="5974"/>
    <lineage>
        <taxon>Eukaryota</taxon>
        <taxon>Sar</taxon>
        <taxon>Alveolata</taxon>
        <taxon>Ciliophora</taxon>
        <taxon>Intramacronucleata</taxon>
        <taxon>Spirotrichea</taxon>
        <taxon>Stichotrichia</taxon>
        <taxon>Sporadotrichida</taxon>
        <taxon>Halteriidae</taxon>
        <taxon>Halteria</taxon>
    </lineage>
</organism>
<dbReference type="Proteomes" id="UP000785679">
    <property type="component" value="Unassembled WGS sequence"/>
</dbReference>
<accession>A0A8J8NKG2</accession>
<reference evidence="2" key="1">
    <citation type="submission" date="2019-06" db="EMBL/GenBank/DDBJ databases">
        <authorList>
            <person name="Zheng W."/>
        </authorList>
    </citation>
    <scope>NUCLEOTIDE SEQUENCE</scope>
    <source>
        <strain evidence="2">QDHG01</strain>
    </source>
</reference>
<proteinExistence type="predicted"/>
<keyword evidence="1" id="KW-0732">Signal</keyword>
<sequence>MRPLGFYSKQPSLILIIILLCSIKRQEMAGTHLIFIEKWMDLAIHTYSISLKLLKEERQALLLQLGGVTIKG</sequence>
<name>A0A8J8NKG2_HALGN</name>
<evidence type="ECO:0000256" key="1">
    <source>
        <dbReference type="SAM" id="SignalP"/>
    </source>
</evidence>
<gene>
    <name evidence="2" type="ORF">FGO68_gene14019</name>
</gene>
<evidence type="ECO:0000313" key="2">
    <source>
        <dbReference type="EMBL" id="TNV75865.1"/>
    </source>
</evidence>